<sequence>MNCSTPGLPVHHQLQEFTQTHIHRVGDATSHLILYCPLLLLPPIPPSIRVFSNESTLRVRWPKYWSFSFSIIPSKEYPGLISFRMDWLDLLAVQGTLRSLLQHHSSKESVLRRTAFFIVQLSHPYMTTGKTIALTRRTFVGKVTSLLLNMLSRLIITFLPRSKRLLVSWLQSPSAVILEPPKIKSDTVSTLSPSVSHEVMGLDAIILVF</sequence>
<proteinExistence type="predicted"/>
<reference evidence="1" key="1">
    <citation type="submission" date="2020-11" db="EMBL/GenBank/DDBJ databases">
        <authorList>
            <person name="Davenport K.M."/>
            <person name="Bickhart D.M."/>
            <person name="Smith T.P.L."/>
            <person name="Murdoch B.M."/>
            <person name="Rosen B.D."/>
        </authorList>
    </citation>
    <scope>NUCLEOTIDE SEQUENCE [LARGE SCALE GENOMIC DNA]</scope>
    <source>
        <strain evidence="1">OAR_USU_Benz2616</strain>
    </source>
</reference>
<reference evidence="1" key="2">
    <citation type="submission" date="2025-08" db="UniProtKB">
        <authorList>
            <consortium name="Ensembl"/>
        </authorList>
    </citation>
    <scope>IDENTIFICATION</scope>
</reference>
<name>A0AC11DLT9_SHEEP</name>
<dbReference type="Ensembl" id="ENSOART00020073810.1">
    <property type="protein sequence ID" value="ENSOARP00020047421.1"/>
    <property type="gene ID" value="ENSOARG00020027497.1"/>
</dbReference>
<protein>
    <submittedName>
        <fullName evidence="1">Uncharacterized protein</fullName>
    </submittedName>
</protein>
<accession>A0AC11DLT9</accession>
<reference evidence="1" key="3">
    <citation type="submission" date="2025-09" db="UniProtKB">
        <authorList>
            <consortium name="Ensembl"/>
        </authorList>
    </citation>
    <scope>IDENTIFICATION</scope>
</reference>
<organism evidence="1">
    <name type="scientific">Ovis aries</name>
    <name type="common">Sheep</name>
    <dbReference type="NCBI Taxonomy" id="9940"/>
    <lineage>
        <taxon>Eukaryota</taxon>
        <taxon>Metazoa</taxon>
        <taxon>Chordata</taxon>
        <taxon>Craniata</taxon>
        <taxon>Vertebrata</taxon>
        <taxon>Euteleostomi</taxon>
        <taxon>Mammalia</taxon>
        <taxon>Eutheria</taxon>
        <taxon>Laurasiatheria</taxon>
        <taxon>Artiodactyla</taxon>
        <taxon>Ruminantia</taxon>
        <taxon>Pecora</taxon>
        <taxon>Bovidae</taxon>
        <taxon>Caprinae</taxon>
        <taxon>Ovis</taxon>
    </lineage>
</organism>
<evidence type="ECO:0000313" key="1">
    <source>
        <dbReference type="Ensembl" id="ENSOARP00020047421.1"/>
    </source>
</evidence>